<protein>
    <recommendedName>
        <fullName evidence="3">DUF4919 domain-containing protein</fullName>
    </recommendedName>
</protein>
<dbReference type="EMBL" id="FTNY01000003">
    <property type="protein sequence ID" value="SIS35941.1"/>
    <property type="molecule type" value="Genomic_DNA"/>
</dbReference>
<evidence type="ECO:0000313" key="2">
    <source>
        <dbReference type="Proteomes" id="UP000186373"/>
    </source>
</evidence>
<dbReference type="Proteomes" id="UP000186373">
    <property type="component" value="Unassembled WGS sequence"/>
</dbReference>
<name>A0A1N7IG65_9FLAO</name>
<evidence type="ECO:0000313" key="1">
    <source>
        <dbReference type="EMBL" id="SIS35941.1"/>
    </source>
</evidence>
<gene>
    <name evidence="1" type="ORF">SAMN05421639_103572</name>
</gene>
<organism evidence="1 2">
    <name type="scientific">Chryseobacterium shigense</name>
    <dbReference type="NCBI Taxonomy" id="297244"/>
    <lineage>
        <taxon>Bacteria</taxon>
        <taxon>Pseudomonadati</taxon>
        <taxon>Bacteroidota</taxon>
        <taxon>Flavobacteriia</taxon>
        <taxon>Flavobacteriales</taxon>
        <taxon>Weeksellaceae</taxon>
        <taxon>Chryseobacterium group</taxon>
        <taxon>Chryseobacterium</taxon>
    </lineage>
</organism>
<keyword evidence="2" id="KW-1185">Reference proteome</keyword>
<sequence>MKYYFFLLFVLFSFFGFSQKSKIDLKNIEKSLKNPDSPYNYEKLIFKYKGYPKSLDSIEAQYLYYGRNFRDNKVSTLDDGFKSLADVFKENNFDECIRQGKILYDKDPTNLDILLILLRAYDSQKDGNNFMHHLNQFRSLTEGIKNSGDGASEKTAYLVNSVGDEYILLNILNIGKDYTRGSKVAKDGMFDIWEKDGKKLYIKILYLDLKN</sequence>
<dbReference type="InterPro" id="IPR032578">
    <property type="entry name" value="DUF4919"/>
</dbReference>
<dbReference type="Pfam" id="PF16266">
    <property type="entry name" value="DUF4919"/>
    <property type="match status" value="1"/>
</dbReference>
<reference evidence="2" key="1">
    <citation type="submission" date="2017-01" db="EMBL/GenBank/DDBJ databases">
        <authorList>
            <person name="Varghese N."/>
            <person name="Submissions S."/>
        </authorList>
    </citation>
    <scope>NUCLEOTIDE SEQUENCE [LARGE SCALE GENOMIC DNA]</scope>
    <source>
        <strain evidence="2">DSM 17126</strain>
    </source>
</reference>
<proteinExistence type="predicted"/>
<dbReference type="RefSeq" id="WP_076507555.1">
    <property type="nucleotide sequence ID" value="NZ_FTNY01000003.1"/>
</dbReference>
<dbReference type="AlphaFoldDB" id="A0A1N7IG65"/>
<accession>A0A1N7IG65</accession>
<dbReference type="OrthoDB" id="1245262at2"/>
<evidence type="ECO:0008006" key="3">
    <source>
        <dbReference type="Google" id="ProtNLM"/>
    </source>
</evidence>